<organism evidence="1 2">
    <name type="scientific">Enterococcus durans</name>
    <dbReference type="NCBI Taxonomy" id="53345"/>
    <lineage>
        <taxon>Bacteria</taxon>
        <taxon>Bacillati</taxon>
        <taxon>Bacillota</taxon>
        <taxon>Bacilli</taxon>
        <taxon>Lactobacillales</taxon>
        <taxon>Enterococcaceae</taxon>
        <taxon>Enterococcus</taxon>
    </lineage>
</organism>
<proteinExistence type="predicted"/>
<dbReference type="Proteomes" id="UP000252797">
    <property type="component" value="Unassembled WGS sequence"/>
</dbReference>
<dbReference type="RefSeq" id="WP_010767718.1">
    <property type="nucleotide sequence ID" value="NZ_LEPB01000004.1"/>
</dbReference>
<accession>A0A367CDP7</accession>
<evidence type="ECO:0000313" key="2">
    <source>
        <dbReference type="Proteomes" id="UP000252797"/>
    </source>
</evidence>
<reference evidence="1 2" key="1">
    <citation type="submission" date="2015-06" db="EMBL/GenBank/DDBJ databases">
        <title>The Genome Sequence of Enterococcus durans 4EA1.</title>
        <authorList>
            <consortium name="The Broad Institute Genomics Platform"/>
            <consortium name="The Broad Institute Genome Sequencing Center for Infectious Disease"/>
            <person name="Earl A.M."/>
            <person name="Van Tyne D."/>
            <person name="Lebreton F."/>
            <person name="Saavedra J.T."/>
            <person name="Gilmore M.S."/>
            <person name="Manson Mcguire A."/>
            <person name="Clock S."/>
            <person name="Crupain M."/>
            <person name="Rangan U."/>
            <person name="Young S."/>
            <person name="Abouelleil A."/>
            <person name="Cao P."/>
            <person name="Chapman S.B."/>
            <person name="Griggs A."/>
            <person name="Priest M."/>
            <person name="Shea T."/>
            <person name="Wortman J."/>
            <person name="Nusbaum C."/>
            <person name="Birren B."/>
        </authorList>
    </citation>
    <scope>NUCLEOTIDE SEQUENCE [LARGE SCALE GENOMIC DNA]</scope>
    <source>
        <strain evidence="1 2">4EA1</strain>
    </source>
</reference>
<evidence type="ECO:0000313" key="1">
    <source>
        <dbReference type="EMBL" id="RCA10775.1"/>
    </source>
</evidence>
<sequence length="99" mass="11864">MKYLKIENNQGFFLKEDNWIAVDQITKEDLFSFINIILDSVEGEFEMDEFSEETIQHAAHKIIYKNIYNKLLELEHEKDNLHDKVNQQFSTAFQKYSND</sequence>
<protein>
    <submittedName>
        <fullName evidence="1">Uncharacterized protein</fullName>
    </submittedName>
</protein>
<gene>
    <name evidence="1" type="ORF">EA71_01528</name>
</gene>
<dbReference type="EMBL" id="LEPB01000004">
    <property type="protein sequence ID" value="RCA10775.1"/>
    <property type="molecule type" value="Genomic_DNA"/>
</dbReference>
<comment type="caution">
    <text evidence="1">The sequence shown here is derived from an EMBL/GenBank/DDBJ whole genome shotgun (WGS) entry which is preliminary data.</text>
</comment>
<dbReference type="AlphaFoldDB" id="A0A367CDP7"/>
<name>A0A367CDP7_9ENTE</name>